<dbReference type="EMBL" id="SPHZ02000010">
    <property type="protein sequence ID" value="KAF0894983.1"/>
    <property type="molecule type" value="Genomic_DNA"/>
</dbReference>
<keyword evidence="3" id="KW-1185">Reference proteome</keyword>
<evidence type="ECO:0000313" key="3">
    <source>
        <dbReference type="Proteomes" id="UP000479710"/>
    </source>
</evidence>
<gene>
    <name evidence="2" type="ORF">E2562_004972</name>
</gene>
<feature type="region of interest" description="Disordered" evidence="1">
    <location>
        <begin position="1"/>
        <end position="24"/>
    </location>
</feature>
<accession>A0A6G1C610</accession>
<sequence length="85" mass="9447">MGRRRRRCRVGPSGQQERAEAQTLANGPDLLARAIWRARQTKRDRAGLGRVRGGRIGERELAAGPWARASAWANLTVVGREERGD</sequence>
<evidence type="ECO:0000313" key="2">
    <source>
        <dbReference type="EMBL" id="KAF0894983.1"/>
    </source>
</evidence>
<evidence type="ECO:0000256" key="1">
    <source>
        <dbReference type="SAM" id="MobiDB-lite"/>
    </source>
</evidence>
<reference evidence="2 3" key="1">
    <citation type="submission" date="2019-11" db="EMBL/GenBank/DDBJ databases">
        <title>Whole genome sequence of Oryza granulata.</title>
        <authorList>
            <person name="Li W."/>
        </authorList>
    </citation>
    <scope>NUCLEOTIDE SEQUENCE [LARGE SCALE GENOMIC DNA]</scope>
    <source>
        <strain evidence="3">cv. Menghai</strain>
        <tissue evidence="2">Leaf</tissue>
    </source>
</reference>
<dbReference type="AlphaFoldDB" id="A0A6G1C610"/>
<comment type="caution">
    <text evidence="2">The sequence shown here is derived from an EMBL/GenBank/DDBJ whole genome shotgun (WGS) entry which is preliminary data.</text>
</comment>
<dbReference type="Proteomes" id="UP000479710">
    <property type="component" value="Unassembled WGS sequence"/>
</dbReference>
<organism evidence="2 3">
    <name type="scientific">Oryza meyeriana var. granulata</name>
    <dbReference type="NCBI Taxonomy" id="110450"/>
    <lineage>
        <taxon>Eukaryota</taxon>
        <taxon>Viridiplantae</taxon>
        <taxon>Streptophyta</taxon>
        <taxon>Embryophyta</taxon>
        <taxon>Tracheophyta</taxon>
        <taxon>Spermatophyta</taxon>
        <taxon>Magnoliopsida</taxon>
        <taxon>Liliopsida</taxon>
        <taxon>Poales</taxon>
        <taxon>Poaceae</taxon>
        <taxon>BOP clade</taxon>
        <taxon>Oryzoideae</taxon>
        <taxon>Oryzeae</taxon>
        <taxon>Oryzinae</taxon>
        <taxon>Oryza</taxon>
        <taxon>Oryza meyeriana</taxon>
    </lineage>
</organism>
<name>A0A6G1C610_9ORYZ</name>
<protein>
    <submittedName>
        <fullName evidence="2">Uncharacterized protein</fullName>
    </submittedName>
</protein>
<proteinExistence type="predicted"/>